<evidence type="ECO:0000313" key="1">
    <source>
        <dbReference type="EMBL" id="GJN31739.1"/>
    </source>
</evidence>
<gene>
    <name evidence="1" type="primary">gb20175</name>
    <name evidence="1" type="ORF">PR202_gb20175</name>
</gene>
<reference evidence="1" key="1">
    <citation type="journal article" date="2018" name="DNA Res.">
        <title>Multiple hybrid de novo genome assembly of finger millet, an orphan allotetraploid crop.</title>
        <authorList>
            <person name="Hatakeyama M."/>
            <person name="Aluri S."/>
            <person name="Balachadran M.T."/>
            <person name="Sivarajan S.R."/>
            <person name="Patrignani A."/>
            <person name="Gruter S."/>
            <person name="Poveda L."/>
            <person name="Shimizu-Inatsugi R."/>
            <person name="Baeten J."/>
            <person name="Francoijs K.J."/>
            <person name="Nataraja K.N."/>
            <person name="Reddy Y.A.N."/>
            <person name="Phadnis S."/>
            <person name="Ravikumar R.L."/>
            <person name="Schlapbach R."/>
            <person name="Sreeman S.M."/>
            <person name="Shimizu K.K."/>
        </authorList>
    </citation>
    <scope>NUCLEOTIDE SEQUENCE</scope>
</reference>
<reference evidence="1" key="2">
    <citation type="submission" date="2021-12" db="EMBL/GenBank/DDBJ databases">
        <title>Resequencing data analysis of finger millet.</title>
        <authorList>
            <person name="Hatakeyama M."/>
            <person name="Aluri S."/>
            <person name="Balachadran M.T."/>
            <person name="Sivarajan S.R."/>
            <person name="Poveda L."/>
            <person name="Shimizu-Inatsugi R."/>
            <person name="Schlapbach R."/>
            <person name="Sreeman S.M."/>
            <person name="Shimizu K.K."/>
        </authorList>
    </citation>
    <scope>NUCLEOTIDE SEQUENCE</scope>
</reference>
<evidence type="ECO:0000313" key="2">
    <source>
        <dbReference type="Proteomes" id="UP001054889"/>
    </source>
</evidence>
<protein>
    <submittedName>
        <fullName evidence="1">Uncharacterized protein</fullName>
    </submittedName>
</protein>
<organism evidence="1 2">
    <name type="scientific">Eleusine coracana subsp. coracana</name>
    <dbReference type="NCBI Taxonomy" id="191504"/>
    <lineage>
        <taxon>Eukaryota</taxon>
        <taxon>Viridiplantae</taxon>
        <taxon>Streptophyta</taxon>
        <taxon>Embryophyta</taxon>
        <taxon>Tracheophyta</taxon>
        <taxon>Spermatophyta</taxon>
        <taxon>Magnoliopsida</taxon>
        <taxon>Liliopsida</taxon>
        <taxon>Poales</taxon>
        <taxon>Poaceae</taxon>
        <taxon>PACMAD clade</taxon>
        <taxon>Chloridoideae</taxon>
        <taxon>Cynodonteae</taxon>
        <taxon>Eleusininae</taxon>
        <taxon>Eleusine</taxon>
    </lineage>
</organism>
<dbReference type="AlphaFoldDB" id="A0AAV5F7V7"/>
<dbReference type="PANTHER" id="PTHR46503:SF1">
    <property type="entry name" value="INTER-ALPHA-TRYPSIN INHIBITOR HEAVY CHAIN-LIKE PROTEIN"/>
    <property type="match status" value="1"/>
</dbReference>
<comment type="caution">
    <text evidence="1">The sequence shown here is derived from an EMBL/GenBank/DDBJ whole genome shotgun (WGS) entry which is preliminary data.</text>
</comment>
<dbReference type="Proteomes" id="UP001054889">
    <property type="component" value="Unassembled WGS sequence"/>
</dbReference>
<sequence length="91" mass="10133">MAYAVVVDPGAVDSPDVPSYQPHVYGRLDPPVLIPLQMREVDLRVDAAVVRAEVTLKARWWVHCVTRSRACHCRVVVPIGHQVVPLTPFPI</sequence>
<dbReference type="EMBL" id="BQKI01000082">
    <property type="protein sequence ID" value="GJN31739.1"/>
    <property type="molecule type" value="Genomic_DNA"/>
</dbReference>
<dbReference type="PANTHER" id="PTHR46503">
    <property type="entry name" value="INTER-ALPHA-TRYPSIN INHIBITOR HEAVY CHAIN-LIKE PROTEIN"/>
    <property type="match status" value="1"/>
</dbReference>
<keyword evidence="2" id="KW-1185">Reference proteome</keyword>
<accession>A0AAV5F7V7</accession>
<proteinExistence type="predicted"/>
<name>A0AAV5F7V7_ELECO</name>